<organism evidence="1 2">
    <name type="scientific">Cellulomonas chengniuliangii</name>
    <dbReference type="NCBI Taxonomy" id="2968084"/>
    <lineage>
        <taxon>Bacteria</taxon>
        <taxon>Bacillati</taxon>
        <taxon>Actinomycetota</taxon>
        <taxon>Actinomycetes</taxon>
        <taxon>Micrococcales</taxon>
        <taxon>Cellulomonadaceae</taxon>
        <taxon>Cellulomonas</taxon>
    </lineage>
</organism>
<evidence type="ECO:0008006" key="3">
    <source>
        <dbReference type="Google" id="ProtNLM"/>
    </source>
</evidence>
<gene>
    <name evidence="1" type="ORF">NP064_11175</name>
</gene>
<dbReference type="EMBL" id="CP101988">
    <property type="protein sequence ID" value="UUI74362.1"/>
    <property type="molecule type" value="Genomic_DNA"/>
</dbReference>
<sequence>MGQIGSGRRRRGERIDVLGRLLFRWRLLVPASEAAGLLPFERSEVVAGDESFGGDEAAMRRAEPARPLPEGAVVKLAFERVWPSEVERLWVRVVETADVDGWLVGRVDCEPYRLRRPRFGDVVVFTERHVVERQPGM</sequence>
<keyword evidence="2" id="KW-1185">Reference proteome</keyword>
<accession>A0ABY5KYM6</accession>
<proteinExistence type="predicted"/>
<reference evidence="1 2" key="1">
    <citation type="submission" date="2022-07" db="EMBL/GenBank/DDBJ databases">
        <title>Novel species in genus cellulomonas.</title>
        <authorList>
            <person name="Ye L."/>
        </authorList>
    </citation>
    <scope>NUCLEOTIDE SEQUENCE [LARGE SCALE GENOMIC DNA]</scope>
    <source>
        <strain evidence="2">zg-Y338</strain>
    </source>
</reference>
<evidence type="ECO:0000313" key="1">
    <source>
        <dbReference type="EMBL" id="UUI74362.1"/>
    </source>
</evidence>
<name>A0ABY5KYM6_9CELL</name>
<dbReference type="RefSeq" id="WP_227569579.1">
    <property type="nucleotide sequence ID" value="NZ_CP101988.1"/>
</dbReference>
<evidence type="ECO:0000313" key="2">
    <source>
        <dbReference type="Proteomes" id="UP001316189"/>
    </source>
</evidence>
<protein>
    <recommendedName>
        <fullName evidence="3">DUF2314 domain-containing protein</fullName>
    </recommendedName>
</protein>
<dbReference type="Proteomes" id="UP001316189">
    <property type="component" value="Chromosome"/>
</dbReference>